<dbReference type="AlphaFoldDB" id="A0A3A8ILA7"/>
<accession>A0A3A8ILA7</accession>
<dbReference type="CDD" id="cd04301">
    <property type="entry name" value="NAT_SF"/>
    <property type="match status" value="1"/>
</dbReference>
<comment type="caution">
    <text evidence="2">The sequence shown here is derived from an EMBL/GenBank/DDBJ whole genome shotgun (WGS) entry which is preliminary data.</text>
</comment>
<dbReference type="OrthoDB" id="9805924at2"/>
<dbReference type="RefSeq" id="WP_120544045.1">
    <property type="nucleotide sequence ID" value="NZ_RAVZ01000267.1"/>
</dbReference>
<evidence type="ECO:0000259" key="1">
    <source>
        <dbReference type="PROSITE" id="PS51186"/>
    </source>
</evidence>
<organism evidence="2 3">
    <name type="scientific">Corallococcus terminator</name>
    <dbReference type="NCBI Taxonomy" id="2316733"/>
    <lineage>
        <taxon>Bacteria</taxon>
        <taxon>Pseudomonadati</taxon>
        <taxon>Myxococcota</taxon>
        <taxon>Myxococcia</taxon>
        <taxon>Myxococcales</taxon>
        <taxon>Cystobacterineae</taxon>
        <taxon>Myxococcaceae</taxon>
        <taxon>Corallococcus</taxon>
    </lineage>
</organism>
<evidence type="ECO:0000313" key="3">
    <source>
        <dbReference type="Proteomes" id="UP000268094"/>
    </source>
</evidence>
<dbReference type="SUPFAM" id="SSF55729">
    <property type="entry name" value="Acyl-CoA N-acyltransferases (Nat)"/>
    <property type="match status" value="1"/>
</dbReference>
<dbReference type="PANTHER" id="PTHR43072">
    <property type="entry name" value="N-ACETYLTRANSFERASE"/>
    <property type="match status" value="1"/>
</dbReference>
<dbReference type="GO" id="GO:0016747">
    <property type="term" value="F:acyltransferase activity, transferring groups other than amino-acyl groups"/>
    <property type="evidence" value="ECO:0007669"/>
    <property type="project" value="InterPro"/>
</dbReference>
<dbReference type="Pfam" id="PF00583">
    <property type="entry name" value="Acetyltransf_1"/>
    <property type="match status" value="1"/>
</dbReference>
<name>A0A3A8ILA7_9BACT</name>
<dbReference type="InterPro" id="IPR016181">
    <property type="entry name" value="Acyl_CoA_acyltransferase"/>
</dbReference>
<evidence type="ECO:0000313" key="2">
    <source>
        <dbReference type="EMBL" id="RKG78243.1"/>
    </source>
</evidence>
<proteinExistence type="predicted"/>
<feature type="domain" description="N-acetyltransferase" evidence="1">
    <location>
        <begin position="10"/>
        <end position="173"/>
    </location>
</feature>
<protein>
    <submittedName>
        <fullName evidence="2">GNAT family N-acetyltransferase</fullName>
    </submittedName>
</protein>
<sequence length="173" mass="19047">MDLTFQAGDLTAQAVPDAEAEALQPLLERCEDFHQLAYGRPALADQARRIPAERPPGLTPGQGHLFALKTAAGDVVGLLEALRDFPAPGEWYLGILLLAPEVRGQGRGEAVVRAYEGHVRAQGGRLLRLAVLEQNEAAHRFWTRMGFQPEKWVGPLEQGLKHNRLLRMTQTLG</sequence>
<dbReference type="EMBL" id="RAVZ01000267">
    <property type="protein sequence ID" value="RKG78243.1"/>
    <property type="molecule type" value="Genomic_DNA"/>
</dbReference>
<dbReference type="Gene3D" id="3.40.630.30">
    <property type="match status" value="1"/>
</dbReference>
<dbReference type="PANTHER" id="PTHR43072:SF60">
    <property type="entry name" value="L-2,4-DIAMINOBUTYRIC ACID ACETYLTRANSFERASE"/>
    <property type="match status" value="1"/>
</dbReference>
<keyword evidence="2" id="KW-0808">Transferase</keyword>
<dbReference type="PROSITE" id="PS51186">
    <property type="entry name" value="GNAT"/>
    <property type="match status" value="1"/>
</dbReference>
<gene>
    <name evidence="2" type="ORF">D7V88_30010</name>
</gene>
<dbReference type="Proteomes" id="UP000268094">
    <property type="component" value="Unassembled WGS sequence"/>
</dbReference>
<keyword evidence="3" id="KW-1185">Reference proteome</keyword>
<dbReference type="InterPro" id="IPR000182">
    <property type="entry name" value="GNAT_dom"/>
</dbReference>
<reference evidence="3" key="1">
    <citation type="submission" date="2018-09" db="EMBL/GenBank/DDBJ databases">
        <authorList>
            <person name="Livingstone P.G."/>
            <person name="Whitworth D.E."/>
        </authorList>
    </citation>
    <scope>NUCLEOTIDE SEQUENCE [LARGE SCALE GENOMIC DNA]</scope>
    <source>
        <strain evidence="3">CA054A</strain>
    </source>
</reference>